<evidence type="ECO:0000313" key="4">
    <source>
        <dbReference type="Proteomes" id="UP000728032"/>
    </source>
</evidence>
<feature type="region of interest" description="Disordered" evidence="1">
    <location>
        <begin position="338"/>
        <end position="359"/>
    </location>
</feature>
<feature type="compositionally biased region" description="Low complexity" evidence="1">
    <location>
        <begin position="342"/>
        <end position="353"/>
    </location>
</feature>
<dbReference type="Proteomes" id="UP000728032">
    <property type="component" value="Unassembled WGS sequence"/>
</dbReference>
<proteinExistence type="predicted"/>
<dbReference type="PROSITE" id="PS50132">
    <property type="entry name" value="RGS"/>
    <property type="match status" value="2"/>
</dbReference>
<feature type="domain" description="RGS" evidence="2">
    <location>
        <begin position="120"/>
        <end position="172"/>
    </location>
</feature>
<dbReference type="InterPro" id="IPR016137">
    <property type="entry name" value="RGS"/>
</dbReference>
<evidence type="ECO:0000256" key="1">
    <source>
        <dbReference type="SAM" id="MobiDB-lite"/>
    </source>
</evidence>
<dbReference type="PANTHER" id="PTHR13155">
    <property type="entry name" value="A-KINASE ANCHOR PROTEINS"/>
    <property type="match status" value="1"/>
</dbReference>
<name>A0A7R9LTC3_9ACAR</name>
<keyword evidence="4" id="KW-1185">Reference proteome</keyword>
<dbReference type="PANTHER" id="PTHR13155:SF1">
    <property type="entry name" value="A-KINASE ANCHOR PROTEIN 10, MITOCHONDRIAL"/>
    <property type="match status" value="1"/>
</dbReference>
<dbReference type="OrthoDB" id="5584247at2759"/>
<accession>A0A7R9LTC3</accession>
<dbReference type="GO" id="GO:0005739">
    <property type="term" value="C:mitochondrion"/>
    <property type="evidence" value="ECO:0007669"/>
    <property type="project" value="TreeGrafter"/>
</dbReference>
<dbReference type="SUPFAM" id="SSF48097">
    <property type="entry name" value="Regulator of G-protein signaling, RGS"/>
    <property type="match status" value="2"/>
</dbReference>
<feature type="domain" description="RGS" evidence="2">
    <location>
        <begin position="185"/>
        <end position="298"/>
    </location>
</feature>
<evidence type="ECO:0000313" key="3">
    <source>
        <dbReference type="EMBL" id="CAD7646417.1"/>
    </source>
</evidence>
<protein>
    <recommendedName>
        <fullName evidence="2">RGS domain-containing protein</fullName>
    </recommendedName>
</protein>
<feature type="compositionally biased region" description="Low complexity" evidence="1">
    <location>
        <begin position="14"/>
        <end position="23"/>
    </location>
</feature>
<feature type="region of interest" description="Disordered" evidence="1">
    <location>
        <begin position="1"/>
        <end position="23"/>
    </location>
</feature>
<evidence type="ECO:0000259" key="2">
    <source>
        <dbReference type="PROSITE" id="PS50132"/>
    </source>
</evidence>
<dbReference type="EMBL" id="CAJPVJ010002365">
    <property type="protein sequence ID" value="CAG2166195.1"/>
    <property type="molecule type" value="Genomic_DNA"/>
</dbReference>
<feature type="region of interest" description="Disordered" evidence="1">
    <location>
        <begin position="45"/>
        <end position="65"/>
    </location>
</feature>
<dbReference type="Gene3D" id="1.10.167.10">
    <property type="entry name" value="Regulator of G-protein Signalling 4, domain 2"/>
    <property type="match status" value="2"/>
</dbReference>
<dbReference type="InterPro" id="IPR036305">
    <property type="entry name" value="RGS_sf"/>
</dbReference>
<dbReference type="GO" id="GO:0005886">
    <property type="term" value="C:plasma membrane"/>
    <property type="evidence" value="ECO:0007669"/>
    <property type="project" value="TreeGrafter"/>
</dbReference>
<organism evidence="3">
    <name type="scientific">Oppiella nova</name>
    <dbReference type="NCBI Taxonomy" id="334625"/>
    <lineage>
        <taxon>Eukaryota</taxon>
        <taxon>Metazoa</taxon>
        <taxon>Ecdysozoa</taxon>
        <taxon>Arthropoda</taxon>
        <taxon>Chelicerata</taxon>
        <taxon>Arachnida</taxon>
        <taxon>Acari</taxon>
        <taxon>Acariformes</taxon>
        <taxon>Sarcoptiformes</taxon>
        <taxon>Oribatida</taxon>
        <taxon>Brachypylina</taxon>
        <taxon>Oppioidea</taxon>
        <taxon>Oppiidae</taxon>
        <taxon>Oppiella</taxon>
    </lineage>
</organism>
<dbReference type="GO" id="GO:0008104">
    <property type="term" value="P:intracellular protein localization"/>
    <property type="evidence" value="ECO:0007669"/>
    <property type="project" value="TreeGrafter"/>
</dbReference>
<dbReference type="InterPro" id="IPR052246">
    <property type="entry name" value="Cell_Polariz_PKAAnc"/>
</dbReference>
<dbReference type="Pfam" id="PF00615">
    <property type="entry name" value="RGS"/>
    <property type="match status" value="2"/>
</dbReference>
<dbReference type="InterPro" id="IPR044926">
    <property type="entry name" value="RGS_subdomain_2"/>
</dbReference>
<dbReference type="AlphaFoldDB" id="A0A7R9LTC3"/>
<sequence>MSFFRRKKETRNPSLASMLSMNSSSSDSVSIQSLNGSINGLSLDVTSGGQSCPPTPVSSKSAAKSSARTASISTISALHSHRNVKPVHQMLLAESMYEPSLPLVLHSRFNQTTRQTLKDNSEMKSQIKEKLSNRRSELSCDLFGSAQKYVIDAMERLYYEPFLKSSYYCKFSIDFLTTDSVTLPDVLFNNTLLATNFIEFMESEGMKSYVDYLIMFENYRKVSNDYDDAIALFNRFFKDNTSHTLGFSDSFVMSLSQKLVKNNFSSDCLDSSAAILIQYFEKTYLKQFIESQFFIDYLNHCFQSIQTEAHNHKTHKRTNSDSSYNSDCSFVSSLSTKDTEGSATASSPSPAAASKHRHDDHRYDSLWKRDLSGKLQFTHVDKYGRIWSALEPEPQREAGPLVKVMKRFALHSSPDKDKEEIAWKIATMIINDVNHSCNGHTDTHELSQS</sequence>
<reference evidence="3" key="1">
    <citation type="submission" date="2020-11" db="EMBL/GenBank/DDBJ databases">
        <authorList>
            <person name="Tran Van P."/>
        </authorList>
    </citation>
    <scope>NUCLEOTIDE SEQUENCE</scope>
</reference>
<gene>
    <name evidence="3" type="ORF">ONB1V03_LOCUS5722</name>
</gene>
<dbReference type="EMBL" id="OC917190">
    <property type="protein sequence ID" value="CAD7646417.1"/>
    <property type="molecule type" value="Genomic_DNA"/>
</dbReference>